<feature type="coiled-coil region" evidence="7">
    <location>
        <begin position="936"/>
        <end position="984"/>
    </location>
</feature>
<keyword evidence="9" id="KW-0732">Signal</keyword>
<evidence type="ECO:0000313" key="11">
    <source>
        <dbReference type="EMBL" id="KAJ8918792.1"/>
    </source>
</evidence>
<dbReference type="PROSITE" id="PS50245">
    <property type="entry name" value="CAP_GLY_2"/>
    <property type="match status" value="2"/>
</dbReference>
<dbReference type="GO" id="GO:0031122">
    <property type="term" value="P:cytoplasmic microtubule organization"/>
    <property type="evidence" value="ECO:0007669"/>
    <property type="project" value="TreeGrafter"/>
</dbReference>
<dbReference type="GO" id="GO:0035371">
    <property type="term" value="C:microtubule plus-end"/>
    <property type="evidence" value="ECO:0007669"/>
    <property type="project" value="TreeGrafter"/>
</dbReference>
<evidence type="ECO:0000256" key="1">
    <source>
        <dbReference type="ARBA" id="ARBA00004245"/>
    </source>
</evidence>
<evidence type="ECO:0000256" key="3">
    <source>
        <dbReference type="ARBA" id="ARBA00022701"/>
    </source>
</evidence>
<feature type="chain" id="PRO_5043787661" description="CAP-Gly domain-containing protein" evidence="9">
    <location>
        <begin position="31"/>
        <end position="1571"/>
    </location>
</feature>
<name>A0AAV8VXK9_9CUCU</name>
<dbReference type="Gene3D" id="2.30.30.190">
    <property type="entry name" value="CAP Gly-rich-like domain"/>
    <property type="match status" value="2"/>
</dbReference>
<evidence type="ECO:0000313" key="12">
    <source>
        <dbReference type="Proteomes" id="UP001159042"/>
    </source>
</evidence>
<keyword evidence="12" id="KW-1185">Reference proteome</keyword>
<dbReference type="PANTHER" id="PTHR18916">
    <property type="entry name" value="DYNACTIN 1-RELATED MICROTUBULE-BINDING"/>
    <property type="match status" value="1"/>
</dbReference>
<dbReference type="InterPro" id="IPR000938">
    <property type="entry name" value="CAP-Gly_domain"/>
</dbReference>
<keyword evidence="3" id="KW-0493">Microtubule</keyword>
<comment type="subcellular location">
    <subcellularLocation>
        <location evidence="1">Cytoplasm</location>
        <location evidence="1">Cytoskeleton</location>
    </subcellularLocation>
</comment>
<feature type="domain" description="CAP-Gly" evidence="10">
    <location>
        <begin position="237"/>
        <end position="279"/>
    </location>
</feature>
<evidence type="ECO:0000256" key="6">
    <source>
        <dbReference type="ARBA" id="ARBA00023212"/>
    </source>
</evidence>
<feature type="domain" description="CAP-Gly" evidence="10">
    <location>
        <begin position="86"/>
        <end position="128"/>
    </location>
</feature>
<dbReference type="SMART" id="SM01052">
    <property type="entry name" value="CAP_GLY"/>
    <property type="match status" value="2"/>
</dbReference>
<dbReference type="GO" id="GO:0005938">
    <property type="term" value="C:cell cortex"/>
    <property type="evidence" value="ECO:0007669"/>
    <property type="project" value="TreeGrafter"/>
</dbReference>
<evidence type="ECO:0000256" key="4">
    <source>
        <dbReference type="ARBA" id="ARBA00022737"/>
    </source>
</evidence>
<dbReference type="Gene3D" id="1.10.287.1490">
    <property type="match status" value="1"/>
</dbReference>
<dbReference type="GO" id="GO:0005634">
    <property type="term" value="C:nucleus"/>
    <property type="evidence" value="ECO:0007669"/>
    <property type="project" value="TreeGrafter"/>
</dbReference>
<dbReference type="Proteomes" id="UP001159042">
    <property type="component" value="Unassembled WGS sequence"/>
</dbReference>
<keyword evidence="5 7" id="KW-0175">Coiled coil</keyword>
<accession>A0AAV8VXK9</accession>
<feature type="coiled-coil region" evidence="7">
    <location>
        <begin position="705"/>
        <end position="892"/>
    </location>
</feature>
<dbReference type="EMBL" id="JANEYG010000022">
    <property type="protein sequence ID" value="KAJ8918792.1"/>
    <property type="molecule type" value="Genomic_DNA"/>
</dbReference>
<evidence type="ECO:0000256" key="7">
    <source>
        <dbReference type="SAM" id="Coils"/>
    </source>
</evidence>
<comment type="caution">
    <text evidence="11">The sequence shown here is derived from an EMBL/GenBank/DDBJ whole genome shotgun (WGS) entry which is preliminary data.</text>
</comment>
<evidence type="ECO:0000256" key="9">
    <source>
        <dbReference type="SAM" id="SignalP"/>
    </source>
</evidence>
<dbReference type="InterPro" id="IPR032108">
    <property type="entry name" value="CLIP1_ZNF"/>
</dbReference>
<evidence type="ECO:0000256" key="2">
    <source>
        <dbReference type="ARBA" id="ARBA00022490"/>
    </source>
</evidence>
<evidence type="ECO:0000256" key="5">
    <source>
        <dbReference type="ARBA" id="ARBA00023054"/>
    </source>
</evidence>
<dbReference type="Pfam" id="PF01302">
    <property type="entry name" value="CAP_GLY"/>
    <property type="match status" value="2"/>
</dbReference>
<feature type="region of interest" description="Disordered" evidence="8">
    <location>
        <begin position="1520"/>
        <end position="1548"/>
    </location>
</feature>
<dbReference type="SUPFAM" id="SSF74924">
    <property type="entry name" value="Cap-Gly domain"/>
    <property type="match status" value="2"/>
</dbReference>
<feature type="region of interest" description="Disordered" evidence="8">
    <location>
        <begin position="1412"/>
        <end position="1435"/>
    </location>
</feature>
<keyword evidence="6" id="KW-0206">Cytoskeleton</keyword>
<dbReference type="Pfam" id="PF16641">
    <property type="entry name" value="CLIP1_ZNF"/>
    <property type="match status" value="2"/>
</dbReference>
<proteinExistence type="predicted"/>
<dbReference type="InterPro" id="IPR036859">
    <property type="entry name" value="CAP-Gly_dom_sf"/>
</dbReference>
<gene>
    <name evidence="11" type="ORF">NQ315_011076</name>
</gene>
<dbReference type="PANTHER" id="PTHR18916:SF82">
    <property type="entry name" value="CAP-GLY DOMAIN-CONTAINING PROTEIN"/>
    <property type="match status" value="1"/>
</dbReference>
<reference evidence="11 12" key="1">
    <citation type="journal article" date="2023" name="Insect Mol. Biol.">
        <title>Genome sequencing provides insights into the evolution of gene families encoding plant cell wall-degrading enzymes in longhorned beetles.</title>
        <authorList>
            <person name="Shin N.R."/>
            <person name="Okamura Y."/>
            <person name="Kirsch R."/>
            <person name="Pauchet Y."/>
        </authorList>
    </citation>
    <scope>NUCLEOTIDE SEQUENCE [LARGE SCALE GENOMIC DNA]</scope>
    <source>
        <strain evidence="11">EAD_L_NR</strain>
    </source>
</reference>
<keyword evidence="2" id="KW-0963">Cytoplasm</keyword>
<dbReference type="PROSITE" id="PS00845">
    <property type="entry name" value="CAP_GLY_1"/>
    <property type="match status" value="2"/>
</dbReference>
<evidence type="ECO:0000256" key="8">
    <source>
        <dbReference type="SAM" id="MobiDB-lite"/>
    </source>
</evidence>
<keyword evidence="4" id="KW-0677">Repeat</keyword>
<sequence>MILPYFEHLMHLACNILSLLCVACTVGSNASSMDALWDIHPRRLSEAGLSRHADSSAILTEDTDSFIIGERVWVSGNKPGHIAYIGETQFAPGEWAGIALDEPIGKNDGSVGGIHYFQCEPKKGVFSRLTRLTRVPLEGMGSGDTYVASTPSPVGNGVRRGPISPTGSTKSLLKSPVSISMEFRSTSPSGFFQTVLSGGSNNSLASSAAHPIDYRVGDRVIIKSSQGSKVGTVRYIGTTDFANGEWVGVELDDPRGKNDGSVNGTRYFDCRPNFGLFAPVSKVSKSPSKIKPGACQIHSGVGLPPSGLRRTNSKESMLSNLSMTSGTSSVRRDVLKEKQQHIEQLLKERDLERAEITRAASQADEAEQKLTTLRQEYEKYRAECEVKLQEHLTLLNKLKEDRNELVAQLEDERRKNEDLLFRLEEASITKDDIEVTNESNISKIKELEEQLKKERDKVDSLETEANKLFEAEENLCKAKEEIESLRNQLQEARNKQVSLEGDNASTSDQYKKDLEEKDEMIRVLKQEISKLNLETRKSLEKNDNKISELESRCSSKDKEVENLKNELEQVSKLAQEKVEALEKVTTEKLNSETALEKEIDRLKMELSSKSLDLENISEQVKVKDGCLAELQSKLDATVAELESKNKDIGDCQNSFTNIEAGFREEIISLQCDLKLKSDEYDNLVNKITAEVTQREQQIEANNNIISANIEEIKGLKQKLEDIKKTNETATAELQEKLKTDAEAKENQLNVLRTELQKQIEENLNNIEVCNKVKIDFTAKCEEFDKLKAELENTSKELESILAVKTKELETVNESVKQKEEQIQSLRTELQTTKVDLESVSNNLVQYQSNLSNVEENLKKERDEIKETLKSKIVELEETKKEFLEKLSQRDKQVEELTAALVKRNNETETLTRDLNSLKESQEVLVNNTTEEYNKKFSEQNEKLASLSVEVQNKSEEITNLSTKLNQLETTLKEKDTVIEALRNQVEQGLKQHESGLEEVLKLNEEIKHIAQSKQDLCLKVEELEKVRVGLENSKNLQESEIDVLRKDLANREDNLKQREEVIKSLENNLLATKNDLEKASNDLVQYQNNLNDVEANLKKERDEARASLEQKTAEFEGIQKELSSKISETETKLKEATKAVTAKTEKLTKLNNDAAAVKIEHEKVIKETAENHKKEFEELEIKVSDLLTEIENKNAIISKLSDTVATFEGGVTEKDKEVDKLQGELDKLKKRCQADDENTLTLNGKIKELETSNEEFKKLLMESTKQLTELFTKKEKAEDDLKSVVTSAGDATTKLTEMSRKLEEKDALLETTKSELQTKLETLENTVEALSESNKDLESAMDKQKVEYEGKLKEALQSEETLKDIIAASSADAEKMKDLQKNLENAKANLADKDKQLAAQSSEILKLKEELNKEQKKDSNRNGVVENSDPNAASSNSKIDYKQLIEEKLFAESQVAFLNSIIVDMQKKNEEQKARIEILEMGYNSSAADELAALGFRPDKKQPAPRMYCDICEEFDLHETEDCPTQGDDEPPPVNPDFGKEPKQKPPPRSYCELCGVFGHATEDCTEDQEF</sequence>
<evidence type="ECO:0000259" key="10">
    <source>
        <dbReference type="PROSITE" id="PS50245"/>
    </source>
</evidence>
<dbReference type="GO" id="GO:0051010">
    <property type="term" value="F:microtubule plus-end binding"/>
    <property type="evidence" value="ECO:0007669"/>
    <property type="project" value="TreeGrafter"/>
</dbReference>
<feature type="coiled-coil region" evidence="7">
    <location>
        <begin position="335"/>
        <end position="647"/>
    </location>
</feature>
<feature type="region of interest" description="Disordered" evidence="8">
    <location>
        <begin position="143"/>
        <end position="171"/>
    </location>
</feature>
<organism evidence="11 12">
    <name type="scientific">Exocentrus adspersus</name>
    <dbReference type="NCBI Taxonomy" id="1586481"/>
    <lineage>
        <taxon>Eukaryota</taxon>
        <taxon>Metazoa</taxon>
        <taxon>Ecdysozoa</taxon>
        <taxon>Arthropoda</taxon>
        <taxon>Hexapoda</taxon>
        <taxon>Insecta</taxon>
        <taxon>Pterygota</taxon>
        <taxon>Neoptera</taxon>
        <taxon>Endopterygota</taxon>
        <taxon>Coleoptera</taxon>
        <taxon>Polyphaga</taxon>
        <taxon>Cucujiformia</taxon>
        <taxon>Chrysomeloidea</taxon>
        <taxon>Cerambycidae</taxon>
        <taxon>Lamiinae</taxon>
        <taxon>Acanthocinini</taxon>
        <taxon>Exocentrus</taxon>
    </lineage>
</organism>
<protein>
    <recommendedName>
        <fullName evidence="10">CAP-Gly domain-containing protein</fullName>
    </recommendedName>
</protein>
<feature type="signal peptide" evidence="9">
    <location>
        <begin position="1"/>
        <end position="30"/>
    </location>
</feature>